<dbReference type="OrthoDB" id="6388957at2"/>
<dbReference type="AlphaFoldDB" id="A0A857JQN0"/>
<evidence type="ECO:0000256" key="1">
    <source>
        <dbReference type="SAM" id="MobiDB-lite"/>
    </source>
</evidence>
<evidence type="ECO:0000313" key="2">
    <source>
        <dbReference type="EMBL" id="QHJ13728.1"/>
    </source>
</evidence>
<feature type="compositionally biased region" description="Polar residues" evidence="1">
    <location>
        <begin position="1"/>
        <end position="15"/>
    </location>
</feature>
<reference evidence="2 3" key="1">
    <citation type="submission" date="2019-12" db="EMBL/GenBank/DDBJ databases">
        <title>Genome sequencing and assembly of endphytes of Porphyra tenera.</title>
        <authorList>
            <person name="Park J.M."/>
            <person name="Shin R."/>
            <person name="Jo S.H."/>
        </authorList>
    </citation>
    <scope>NUCLEOTIDE SEQUENCE [LARGE SCALE GENOMIC DNA]</scope>
    <source>
        <strain evidence="2 3">GPM4</strain>
    </source>
</reference>
<sequence length="71" mass="7511">MEVSSTGANNLQTNVPAPRQEVRASRPEAERNTAPQDTQTLSSSSSTQQASAASQTNDPNQRVGSIVDIQV</sequence>
<feature type="region of interest" description="Disordered" evidence="1">
    <location>
        <begin position="1"/>
        <end position="71"/>
    </location>
</feature>
<protein>
    <submittedName>
        <fullName evidence="2">Uncharacterized protein</fullName>
    </submittedName>
</protein>
<accession>A0A857JQN0</accession>
<evidence type="ECO:0000313" key="3">
    <source>
        <dbReference type="Proteomes" id="UP000464524"/>
    </source>
</evidence>
<feature type="compositionally biased region" description="Low complexity" evidence="1">
    <location>
        <begin position="38"/>
        <end position="56"/>
    </location>
</feature>
<keyword evidence="3" id="KW-1185">Reference proteome</keyword>
<dbReference type="Proteomes" id="UP000464524">
    <property type="component" value="Chromosome"/>
</dbReference>
<proteinExistence type="predicted"/>
<feature type="compositionally biased region" description="Basic and acidic residues" evidence="1">
    <location>
        <begin position="20"/>
        <end position="31"/>
    </location>
</feature>
<gene>
    <name evidence="2" type="ORF">FX988_04008</name>
</gene>
<name>A0A857JQN0_9ALTE</name>
<dbReference type="RefSeq" id="WP_160181803.1">
    <property type="nucleotide sequence ID" value="NZ_CP047656.1"/>
</dbReference>
<organism evidence="2 3">
    <name type="scientific">Paraglaciecola mesophila</name>
    <dbReference type="NCBI Taxonomy" id="197222"/>
    <lineage>
        <taxon>Bacteria</taxon>
        <taxon>Pseudomonadati</taxon>
        <taxon>Pseudomonadota</taxon>
        <taxon>Gammaproteobacteria</taxon>
        <taxon>Alteromonadales</taxon>
        <taxon>Alteromonadaceae</taxon>
        <taxon>Paraglaciecola</taxon>
    </lineage>
</organism>
<dbReference type="EMBL" id="CP047656">
    <property type="protein sequence ID" value="QHJ13728.1"/>
    <property type="molecule type" value="Genomic_DNA"/>
</dbReference>
<dbReference type="KEGG" id="pmes:FX988_04008"/>